<gene>
    <name evidence="2" type="ORF">CYMTET_5057</name>
</gene>
<feature type="region of interest" description="Disordered" evidence="1">
    <location>
        <begin position="226"/>
        <end position="250"/>
    </location>
</feature>
<evidence type="ECO:0000313" key="2">
    <source>
        <dbReference type="EMBL" id="KAK3287422.1"/>
    </source>
</evidence>
<evidence type="ECO:0000256" key="1">
    <source>
        <dbReference type="SAM" id="MobiDB-lite"/>
    </source>
</evidence>
<dbReference type="EMBL" id="LGRX02000859">
    <property type="protein sequence ID" value="KAK3287422.1"/>
    <property type="molecule type" value="Genomic_DNA"/>
</dbReference>
<proteinExistence type="predicted"/>
<dbReference type="Proteomes" id="UP001190700">
    <property type="component" value="Unassembled WGS sequence"/>
</dbReference>
<organism evidence="2 3">
    <name type="scientific">Cymbomonas tetramitiformis</name>
    <dbReference type="NCBI Taxonomy" id="36881"/>
    <lineage>
        <taxon>Eukaryota</taxon>
        <taxon>Viridiplantae</taxon>
        <taxon>Chlorophyta</taxon>
        <taxon>Pyramimonadophyceae</taxon>
        <taxon>Pyramimonadales</taxon>
        <taxon>Pyramimonadaceae</taxon>
        <taxon>Cymbomonas</taxon>
    </lineage>
</organism>
<comment type="caution">
    <text evidence="2">The sequence shown here is derived from an EMBL/GenBank/DDBJ whole genome shotgun (WGS) entry which is preliminary data.</text>
</comment>
<accession>A0AAE0GZW4</accession>
<keyword evidence="3" id="KW-1185">Reference proteome</keyword>
<name>A0AAE0GZW4_9CHLO</name>
<evidence type="ECO:0000313" key="3">
    <source>
        <dbReference type="Proteomes" id="UP001190700"/>
    </source>
</evidence>
<protein>
    <submittedName>
        <fullName evidence="2">Uncharacterized protein</fullName>
    </submittedName>
</protein>
<reference evidence="2 3" key="1">
    <citation type="journal article" date="2015" name="Genome Biol. Evol.">
        <title>Comparative Genomics of a Bacterivorous Green Alga Reveals Evolutionary Causalities and Consequences of Phago-Mixotrophic Mode of Nutrition.</title>
        <authorList>
            <person name="Burns J.A."/>
            <person name="Paasch A."/>
            <person name="Narechania A."/>
            <person name="Kim E."/>
        </authorList>
    </citation>
    <scope>NUCLEOTIDE SEQUENCE [LARGE SCALE GENOMIC DNA]</scope>
    <source>
        <strain evidence="2 3">PLY_AMNH</strain>
    </source>
</reference>
<sequence>MFALWIVRRKRSFSICQSDAELKDIFTFIFQGGYTPRGYETVVQKVLQLSAEAKVRVKDELESWYKEVILPSIAGDIWSEGGIAIFGILSYWLDNNFELHEKLVSAIPFSDVRHNSVEIAKATKVACAEMEIGRYEVGDDGIVKVDTVAAKVHCTASDSASNIIYGWGEWDGHECNCHHRLALCVLAFLSLEGVHKCFRKLRGMTGHFHHSVIGVELLHDCEARNSLKPTSPPQDNETRSGWGGAFKQCD</sequence>
<dbReference type="AlphaFoldDB" id="A0AAE0GZW4"/>